<proteinExistence type="predicted"/>
<dbReference type="OrthoDB" id="4652821at2"/>
<accession>A0A6G2BDW3</accession>
<sequence length="441" mass="45963">MLSDYIAIGSNEVANTARLAAYLESMGSPLTSGSDICTCATLTADVLDQPEYTTADDPDSPAPWYDPDIPESGDFLGFLPLAVEGVDDYPVTRTVTNAVVGGGAIGPARARPRTITVSGILLGLTCCSVGYGLHWLAETLQGCTGAGCGGDCMTLYTCCPGEDMTAEEFNDRYRRTYRRVSLVSGPTVTGRVGSGDCQAGRCASGADIVTVEFTLVAATPWPWTDTIPLMDVALPLDDSDACITWCVSGSSDPACAGPCPHAECFDPESPCADPGCAPPAPPSPALPETCFCLPLAVERDCYDLDLSDRPQWSTDVPMITVRAGANELRGVTVAFYEKAGALEGLPCDQVADINRCGPHSEYTIDYVPPGGVVTIDGQVGRAVLECGGECRTAPNVFGRDGAPPSFRPLDCASYCVCISSSAIDPPGPDATVSIGVSGRGY</sequence>
<dbReference type="RefSeq" id="WP_155071388.1">
    <property type="nucleotide sequence ID" value="NZ_WIXO01000001.1"/>
</dbReference>
<dbReference type="EMBL" id="WIXO01000001">
    <property type="protein sequence ID" value="MTE20269.1"/>
    <property type="molecule type" value="Genomic_DNA"/>
</dbReference>
<dbReference type="AlphaFoldDB" id="A0A6G2BDW3"/>
<evidence type="ECO:0000313" key="2">
    <source>
        <dbReference type="Proteomes" id="UP000473014"/>
    </source>
</evidence>
<comment type="caution">
    <text evidence="1">The sequence shown here is derived from an EMBL/GenBank/DDBJ whole genome shotgun (WGS) entry which is preliminary data.</text>
</comment>
<protein>
    <recommendedName>
        <fullName evidence="3">Minor tail protein</fullName>
    </recommendedName>
</protein>
<reference evidence="1 2" key="1">
    <citation type="submission" date="2019-11" db="EMBL/GenBank/DDBJ databases">
        <authorList>
            <person name="Yuan L."/>
        </authorList>
    </citation>
    <scope>NUCLEOTIDE SEQUENCE [LARGE SCALE GENOMIC DNA]</scope>
    <source>
        <strain evidence="1 2">TRM43335</strain>
    </source>
</reference>
<dbReference type="Proteomes" id="UP000473014">
    <property type="component" value="Unassembled WGS sequence"/>
</dbReference>
<name>A0A6G2BDW3_9ACTN</name>
<evidence type="ECO:0000313" key="1">
    <source>
        <dbReference type="EMBL" id="MTE20269.1"/>
    </source>
</evidence>
<keyword evidence="2" id="KW-1185">Reference proteome</keyword>
<organism evidence="1 2">
    <name type="scientific">Streptomyces taklimakanensis</name>
    <dbReference type="NCBI Taxonomy" id="2569853"/>
    <lineage>
        <taxon>Bacteria</taxon>
        <taxon>Bacillati</taxon>
        <taxon>Actinomycetota</taxon>
        <taxon>Actinomycetes</taxon>
        <taxon>Kitasatosporales</taxon>
        <taxon>Streptomycetaceae</taxon>
        <taxon>Streptomyces</taxon>
    </lineage>
</organism>
<evidence type="ECO:0008006" key="3">
    <source>
        <dbReference type="Google" id="ProtNLM"/>
    </source>
</evidence>
<gene>
    <name evidence="1" type="ORF">F0L17_14355</name>
</gene>